<dbReference type="InterPro" id="IPR036259">
    <property type="entry name" value="MFS_trans_sf"/>
</dbReference>
<feature type="transmembrane region" description="Helical" evidence="6">
    <location>
        <begin position="168"/>
        <end position="190"/>
    </location>
</feature>
<name>A0ABP4IPB0_9PSEU</name>
<evidence type="ECO:0000256" key="5">
    <source>
        <dbReference type="ARBA" id="ARBA00023136"/>
    </source>
</evidence>
<dbReference type="Proteomes" id="UP001501414">
    <property type="component" value="Unassembled WGS sequence"/>
</dbReference>
<protein>
    <submittedName>
        <fullName evidence="8">DHA2 family efflux MFS transporter permease subunit</fullName>
    </submittedName>
</protein>
<feature type="transmembrane region" description="Helical" evidence="6">
    <location>
        <begin position="435"/>
        <end position="454"/>
    </location>
</feature>
<evidence type="ECO:0000256" key="1">
    <source>
        <dbReference type="ARBA" id="ARBA00004651"/>
    </source>
</evidence>
<dbReference type="Gene3D" id="1.20.1250.20">
    <property type="entry name" value="MFS general substrate transporter like domains"/>
    <property type="match status" value="2"/>
</dbReference>
<gene>
    <name evidence="8" type="ORF">GCM10009613_45080</name>
</gene>
<dbReference type="PANTHER" id="PTHR42718:SF9">
    <property type="entry name" value="MAJOR FACILITATOR SUPERFAMILY MULTIDRUG TRANSPORTER MFSC"/>
    <property type="match status" value="1"/>
</dbReference>
<keyword evidence="2" id="KW-0813">Transport</keyword>
<proteinExistence type="predicted"/>
<comment type="caution">
    <text evidence="8">The sequence shown here is derived from an EMBL/GenBank/DDBJ whole genome shotgun (WGS) entry which is preliminary data.</text>
</comment>
<dbReference type="SUPFAM" id="SSF103473">
    <property type="entry name" value="MFS general substrate transporter"/>
    <property type="match status" value="1"/>
</dbReference>
<keyword evidence="3 6" id="KW-0812">Transmembrane</keyword>
<feature type="transmembrane region" description="Helical" evidence="6">
    <location>
        <begin position="337"/>
        <end position="359"/>
    </location>
</feature>
<reference evidence="9" key="1">
    <citation type="journal article" date="2019" name="Int. J. Syst. Evol. Microbiol.">
        <title>The Global Catalogue of Microorganisms (GCM) 10K type strain sequencing project: providing services to taxonomists for standard genome sequencing and annotation.</title>
        <authorList>
            <consortium name="The Broad Institute Genomics Platform"/>
            <consortium name="The Broad Institute Genome Sequencing Center for Infectious Disease"/>
            <person name="Wu L."/>
            <person name="Ma J."/>
        </authorList>
    </citation>
    <scope>NUCLEOTIDE SEQUENCE [LARGE SCALE GENOMIC DNA]</scope>
    <source>
        <strain evidence="9">JCM 11896</strain>
    </source>
</reference>
<feature type="transmembrane region" description="Helical" evidence="6">
    <location>
        <begin position="202"/>
        <end position="225"/>
    </location>
</feature>
<dbReference type="InterPro" id="IPR011701">
    <property type="entry name" value="MFS"/>
</dbReference>
<feature type="transmembrane region" description="Helical" evidence="6">
    <location>
        <begin position="276"/>
        <end position="296"/>
    </location>
</feature>
<keyword evidence="9" id="KW-1185">Reference proteome</keyword>
<dbReference type="PROSITE" id="PS50850">
    <property type="entry name" value="MFS"/>
    <property type="match status" value="1"/>
</dbReference>
<feature type="transmembrane region" description="Helical" evidence="6">
    <location>
        <begin position="231"/>
        <end position="249"/>
    </location>
</feature>
<sequence length="463" mass="45347">MTTGAPERVRAGHRAPAVFLVIGTFASTIANTLVAVPLATMTTDLGAPLSAGTLVVVAFNLTCAAALPLGGWLGDRLGRRRVFLISMVGVAAGATGAALAPSLAVLVAFRMVQGASGALVLPTVLALLTSAVGPERRGRAVSWWAAANGAGQAAGPAVGGVLTDLAGWRSVFVVIVPFALVALVGAWCTLPRAAGRPVPLEAGGALTLTVAVVGVLTAAAAAGAVGPGSPVVWVAAGAGLLSLVAFLVVERRVQRRGRQPFVPLALLADARFARSAVAALAQMLALTATLLTVPLYLVSGAGMSVRDAGLLVVTLPLAMTLLAPVAGRLTERRSPRWALRSGLFLLVAAQLALAGLLAGGAGAPLLGAACAVVGAGMALTQTPAAAGAARSAQEAGSGSGLGVFNALRFVGAALGGVTVALAVGDAPAGRGPAAAVALVCASAAVCALAASFAGRIRDGDGRA</sequence>
<feature type="domain" description="Major facilitator superfamily (MFS) profile" evidence="7">
    <location>
        <begin position="16"/>
        <end position="458"/>
    </location>
</feature>
<keyword evidence="4 6" id="KW-1133">Transmembrane helix</keyword>
<feature type="transmembrane region" description="Helical" evidence="6">
    <location>
        <begin position="17"/>
        <end position="39"/>
    </location>
</feature>
<comment type="subcellular location">
    <subcellularLocation>
        <location evidence="1">Cell membrane</location>
        <topology evidence="1">Multi-pass membrane protein</topology>
    </subcellularLocation>
</comment>
<feature type="transmembrane region" description="Helical" evidence="6">
    <location>
        <begin position="401"/>
        <end position="423"/>
    </location>
</feature>
<dbReference type="InterPro" id="IPR020846">
    <property type="entry name" value="MFS_dom"/>
</dbReference>
<dbReference type="RefSeq" id="WP_344025734.1">
    <property type="nucleotide sequence ID" value="NZ_BAAAJK010000030.1"/>
</dbReference>
<evidence type="ECO:0000313" key="9">
    <source>
        <dbReference type="Proteomes" id="UP001501414"/>
    </source>
</evidence>
<organism evidence="8 9">
    <name type="scientific">Pseudonocardia kongjuensis</name>
    <dbReference type="NCBI Taxonomy" id="102227"/>
    <lineage>
        <taxon>Bacteria</taxon>
        <taxon>Bacillati</taxon>
        <taxon>Actinomycetota</taxon>
        <taxon>Actinomycetes</taxon>
        <taxon>Pseudonocardiales</taxon>
        <taxon>Pseudonocardiaceae</taxon>
        <taxon>Pseudonocardia</taxon>
    </lineage>
</organism>
<feature type="transmembrane region" description="Helical" evidence="6">
    <location>
        <begin position="308"/>
        <end position="325"/>
    </location>
</feature>
<evidence type="ECO:0000256" key="6">
    <source>
        <dbReference type="SAM" id="Phobius"/>
    </source>
</evidence>
<evidence type="ECO:0000256" key="3">
    <source>
        <dbReference type="ARBA" id="ARBA00022692"/>
    </source>
</evidence>
<keyword evidence="5 6" id="KW-0472">Membrane</keyword>
<evidence type="ECO:0000259" key="7">
    <source>
        <dbReference type="PROSITE" id="PS50850"/>
    </source>
</evidence>
<feature type="transmembrane region" description="Helical" evidence="6">
    <location>
        <begin position="140"/>
        <end position="162"/>
    </location>
</feature>
<dbReference type="Pfam" id="PF07690">
    <property type="entry name" value="MFS_1"/>
    <property type="match status" value="1"/>
</dbReference>
<feature type="transmembrane region" description="Helical" evidence="6">
    <location>
        <begin position="365"/>
        <end position="389"/>
    </location>
</feature>
<feature type="transmembrane region" description="Helical" evidence="6">
    <location>
        <begin position="115"/>
        <end position="133"/>
    </location>
</feature>
<evidence type="ECO:0000313" key="8">
    <source>
        <dbReference type="EMBL" id="GAA1395431.1"/>
    </source>
</evidence>
<dbReference type="EMBL" id="BAAAJK010000030">
    <property type="protein sequence ID" value="GAA1395431.1"/>
    <property type="molecule type" value="Genomic_DNA"/>
</dbReference>
<dbReference type="PANTHER" id="PTHR42718">
    <property type="entry name" value="MAJOR FACILITATOR SUPERFAMILY MULTIDRUG TRANSPORTER MFSC"/>
    <property type="match status" value="1"/>
</dbReference>
<feature type="transmembrane region" description="Helical" evidence="6">
    <location>
        <begin position="51"/>
        <end position="70"/>
    </location>
</feature>
<feature type="transmembrane region" description="Helical" evidence="6">
    <location>
        <begin position="82"/>
        <end position="109"/>
    </location>
</feature>
<evidence type="ECO:0000256" key="4">
    <source>
        <dbReference type="ARBA" id="ARBA00022989"/>
    </source>
</evidence>
<accession>A0ABP4IPB0</accession>
<evidence type="ECO:0000256" key="2">
    <source>
        <dbReference type="ARBA" id="ARBA00022448"/>
    </source>
</evidence>